<dbReference type="Proteomes" id="UP001174694">
    <property type="component" value="Unassembled WGS sequence"/>
</dbReference>
<dbReference type="PANTHER" id="PTHR24347">
    <property type="entry name" value="SERINE/THREONINE-PROTEIN KINASE"/>
    <property type="match status" value="1"/>
</dbReference>
<dbReference type="SMART" id="SM00220">
    <property type="entry name" value="S_TKc"/>
    <property type="match status" value="1"/>
</dbReference>
<dbReference type="Gene3D" id="1.10.510.10">
    <property type="entry name" value="Transferase(Phosphotransferase) domain 1"/>
    <property type="match status" value="1"/>
</dbReference>
<dbReference type="AlphaFoldDB" id="A0AA38RDM6"/>
<dbReference type="Pfam" id="PF00069">
    <property type="entry name" value="Pkinase"/>
    <property type="match status" value="1"/>
</dbReference>
<dbReference type="EMBL" id="JANBVO010000033">
    <property type="protein sequence ID" value="KAJ9137657.1"/>
    <property type="molecule type" value="Genomic_DNA"/>
</dbReference>
<proteinExistence type="predicted"/>
<name>A0AA38RDM6_9PEZI</name>
<evidence type="ECO:0000259" key="2">
    <source>
        <dbReference type="PROSITE" id="PS50011"/>
    </source>
</evidence>
<dbReference type="InterPro" id="IPR000719">
    <property type="entry name" value="Prot_kinase_dom"/>
</dbReference>
<dbReference type="PROSITE" id="PS00108">
    <property type="entry name" value="PROTEIN_KINASE_ST"/>
    <property type="match status" value="1"/>
</dbReference>
<keyword evidence="3" id="KW-0418">Kinase</keyword>
<keyword evidence="3" id="KW-0808">Transferase</keyword>
<dbReference type="InterPro" id="IPR008271">
    <property type="entry name" value="Ser/Thr_kinase_AS"/>
</dbReference>
<protein>
    <submittedName>
        <fullName evidence="3">CAMK family protein kinase</fullName>
    </submittedName>
</protein>
<comment type="caution">
    <text evidence="3">The sequence shown here is derived from an EMBL/GenBank/DDBJ whole genome shotgun (WGS) entry which is preliminary data.</text>
</comment>
<evidence type="ECO:0000313" key="4">
    <source>
        <dbReference type="Proteomes" id="UP001174694"/>
    </source>
</evidence>
<dbReference type="GO" id="GO:0005524">
    <property type="term" value="F:ATP binding"/>
    <property type="evidence" value="ECO:0007669"/>
    <property type="project" value="InterPro"/>
</dbReference>
<dbReference type="SUPFAM" id="SSF56112">
    <property type="entry name" value="Protein kinase-like (PK-like)"/>
    <property type="match status" value="1"/>
</dbReference>
<evidence type="ECO:0000313" key="3">
    <source>
        <dbReference type="EMBL" id="KAJ9137657.1"/>
    </source>
</evidence>
<dbReference type="GO" id="GO:0004672">
    <property type="term" value="F:protein kinase activity"/>
    <property type="evidence" value="ECO:0007669"/>
    <property type="project" value="InterPro"/>
</dbReference>
<keyword evidence="4" id="KW-1185">Reference proteome</keyword>
<dbReference type="InterPro" id="IPR011009">
    <property type="entry name" value="Kinase-like_dom_sf"/>
</dbReference>
<feature type="region of interest" description="Disordered" evidence="1">
    <location>
        <begin position="37"/>
        <end position="86"/>
    </location>
</feature>
<gene>
    <name evidence="3" type="ORF">NKR23_g8956</name>
</gene>
<accession>A0AA38RDM6</accession>
<sequence length="504" mass="57272">MADPNLIAYLYPTGDRLLHLENALRTIRMAENEPRRIEPLIEDRSQRSSQAPEDEANDCLYENNDGDNDGYHDQEEASNIPNNDYSPGLQLRFDEWRKNREGFVIGTSRNCDIVLPRRESLSGLAPRQCVITFDDQGRLILRDVQDRRKKGGTAVTYNGKGEQKCRTFTWILSGHKFPERNQPINIILHENLKFQIVVAHQDIHSAAYQENVAQFRLRVATNLDDISFGGFGLESLNSTAAPSGAQSPIRDVILLDNGELGRGAQAVVSRVWNVSTGLEYASKEPLSKRFRKRLATEVDILKQINHEHIVKCIPEWSTAMPEPRLVIEYIPLGTLEQQAKKRAITGEESVAILHQGLSGLRYLHEREDPIVHRDIKPSNILVQSRTPHIHIKLSDFGYSKESQDYLKTVCGTRRYAAPEVHNRQSYDAAVDVWSLGVVVFQYSHGLPDLDRTTDFDGVNCSRILEALTTKTKQSHCPMLRFLSTAMLVAKPDLRYSAHRKMQRQ</sequence>
<reference evidence="3" key="1">
    <citation type="submission" date="2022-07" db="EMBL/GenBank/DDBJ databases">
        <title>Fungi with potential for degradation of polypropylene.</title>
        <authorList>
            <person name="Gostincar C."/>
        </authorList>
    </citation>
    <scope>NUCLEOTIDE SEQUENCE</scope>
    <source>
        <strain evidence="3">EXF-13308</strain>
    </source>
</reference>
<evidence type="ECO:0000256" key="1">
    <source>
        <dbReference type="SAM" id="MobiDB-lite"/>
    </source>
</evidence>
<dbReference type="CDD" id="cd00060">
    <property type="entry name" value="FHA"/>
    <property type="match status" value="1"/>
</dbReference>
<organism evidence="3 4">
    <name type="scientific">Pleurostoma richardsiae</name>
    <dbReference type="NCBI Taxonomy" id="41990"/>
    <lineage>
        <taxon>Eukaryota</taxon>
        <taxon>Fungi</taxon>
        <taxon>Dikarya</taxon>
        <taxon>Ascomycota</taxon>
        <taxon>Pezizomycotina</taxon>
        <taxon>Sordariomycetes</taxon>
        <taxon>Sordariomycetidae</taxon>
        <taxon>Calosphaeriales</taxon>
        <taxon>Pleurostomataceae</taxon>
        <taxon>Pleurostoma</taxon>
    </lineage>
</organism>
<feature type="compositionally biased region" description="Basic and acidic residues" evidence="1">
    <location>
        <begin position="37"/>
        <end position="46"/>
    </location>
</feature>
<feature type="domain" description="Protein kinase" evidence="2">
    <location>
        <begin position="254"/>
        <end position="504"/>
    </location>
</feature>
<dbReference type="PROSITE" id="PS50011">
    <property type="entry name" value="PROTEIN_KINASE_DOM"/>
    <property type="match status" value="1"/>
</dbReference>
<dbReference type="Gene3D" id="2.60.200.20">
    <property type="match status" value="1"/>
</dbReference>